<dbReference type="PANTHER" id="PTHR43420">
    <property type="entry name" value="ACETYLTRANSFERASE"/>
    <property type="match status" value="1"/>
</dbReference>
<feature type="domain" description="N-acetyltransferase" evidence="3">
    <location>
        <begin position="1"/>
        <end position="123"/>
    </location>
</feature>
<evidence type="ECO:0000259" key="3">
    <source>
        <dbReference type="PROSITE" id="PS51186"/>
    </source>
</evidence>
<evidence type="ECO:0000313" key="5">
    <source>
        <dbReference type="Proteomes" id="UP000252770"/>
    </source>
</evidence>
<dbReference type="CDD" id="cd04301">
    <property type="entry name" value="NAT_SF"/>
    <property type="match status" value="1"/>
</dbReference>
<name>A0A367YX35_9ACTN</name>
<dbReference type="InterPro" id="IPR050680">
    <property type="entry name" value="YpeA/RimI_acetyltransf"/>
</dbReference>
<evidence type="ECO:0000256" key="1">
    <source>
        <dbReference type="ARBA" id="ARBA00022679"/>
    </source>
</evidence>
<dbReference type="Gene3D" id="3.40.630.30">
    <property type="match status" value="1"/>
</dbReference>
<proteinExistence type="predicted"/>
<evidence type="ECO:0000256" key="2">
    <source>
        <dbReference type="ARBA" id="ARBA00023315"/>
    </source>
</evidence>
<protein>
    <submittedName>
        <fullName evidence="4">N-acetyltransferase</fullName>
    </submittedName>
</protein>
<comment type="caution">
    <text evidence="4">The sequence shown here is derived from an EMBL/GenBank/DDBJ whole genome shotgun (WGS) entry which is preliminary data.</text>
</comment>
<dbReference type="GO" id="GO:0016747">
    <property type="term" value="F:acyltransferase activity, transferring groups other than amino-acyl groups"/>
    <property type="evidence" value="ECO:0007669"/>
    <property type="project" value="InterPro"/>
</dbReference>
<dbReference type="PROSITE" id="PS51186">
    <property type="entry name" value="GNAT"/>
    <property type="match status" value="1"/>
</dbReference>
<dbReference type="AlphaFoldDB" id="A0A367YX35"/>
<dbReference type="EMBL" id="QOUI01000003">
    <property type="protein sequence ID" value="RCK70465.1"/>
    <property type="molecule type" value="Genomic_DNA"/>
</dbReference>
<dbReference type="InterPro" id="IPR000182">
    <property type="entry name" value="GNAT_dom"/>
</dbReference>
<keyword evidence="5" id="KW-1185">Reference proteome</keyword>
<keyword evidence="2" id="KW-0012">Acyltransferase</keyword>
<dbReference type="SUPFAM" id="SSF55729">
    <property type="entry name" value="Acyl-CoA N-acyltransferases (Nat)"/>
    <property type="match status" value="1"/>
</dbReference>
<gene>
    <name evidence="4" type="ORF">DT076_06030</name>
</gene>
<dbReference type="Proteomes" id="UP000252770">
    <property type="component" value="Unassembled WGS sequence"/>
</dbReference>
<organism evidence="4 5">
    <name type="scientific">Desertihabitans brevis</name>
    <dbReference type="NCBI Taxonomy" id="2268447"/>
    <lineage>
        <taxon>Bacteria</taxon>
        <taxon>Bacillati</taxon>
        <taxon>Actinomycetota</taxon>
        <taxon>Actinomycetes</taxon>
        <taxon>Propionibacteriales</taxon>
        <taxon>Propionibacteriaceae</taxon>
        <taxon>Desertihabitans</taxon>
    </lineage>
</organism>
<dbReference type="InterPro" id="IPR016181">
    <property type="entry name" value="Acyl_CoA_acyltransferase"/>
</dbReference>
<keyword evidence="1 4" id="KW-0808">Transferase</keyword>
<evidence type="ECO:0000313" key="4">
    <source>
        <dbReference type="EMBL" id="RCK70465.1"/>
    </source>
</evidence>
<dbReference type="Pfam" id="PF13508">
    <property type="entry name" value="Acetyltransf_7"/>
    <property type="match status" value="1"/>
</dbReference>
<accession>A0A367YX35</accession>
<reference evidence="4 5" key="1">
    <citation type="submission" date="2018-07" db="EMBL/GenBank/DDBJ databases">
        <title>Desertimonas flava gen. nov. sp. nov.</title>
        <authorList>
            <person name="Liu S."/>
        </authorList>
    </citation>
    <scope>NUCLEOTIDE SEQUENCE [LARGE SCALE GENOMIC DNA]</scope>
    <source>
        <strain evidence="4 5">16Sb5-5</strain>
    </source>
</reference>
<sequence length="124" mass="14187">MPWLAVPHTLAEDEVWVAEVLLREHDVRVACRPGEDRRPVAVLALSPGWINQLYVAPEQQGCGLGARLLRLAQDVASGPLQLWTFQRNSRARSFYERHGFVEVRRTDGDNEEREPDVLYRWAPG</sequence>